<keyword evidence="2" id="KW-1185">Reference proteome</keyword>
<proteinExistence type="predicted"/>
<comment type="caution">
    <text evidence="1">The sequence shown here is derived from an EMBL/GenBank/DDBJ whole genome shotgun (WGS) entry which is preliminary data.</text>
</comment>
<gene>
    <name evidence="1" type="ORF">Patl1_03188</name>
</gene>
<evidence type="ECO:0000313" key="2">
    <source>
        <dbReference type="Proteomes" id="UP001164250"/>
    </source>
</evidence>
<protein>
    <submittedName>
        <fullName evidence="1">Uncharacterized protein</fullName>
    </submittedName>
</protein>
<evidence type="ECO:0000313" key="1">
    <source>
        <dbReference type="EMBL" id="KAJ0113332.1"/>
    </source>
</evidence>
<organism evidence="1 2">
    <name type="scientific">Pistacia atlantica</name>
    <dbReference type="NCBI Taxonomy" id="434234"/>
    <lineage>
        <taxon>Eukaryota</taxon>
        <taxon>Viridiplantae</taxon>
        <taxon>Streptophyta</taxon>
        <taxon>Embryophyta</taxon>
        <taxon>Tracheophyta</taxon>
        <taxon>Spermatophyta</taxon>
        <taxon>Magnoliopsida</taxon>
        <taxon>eudicotyledons</taxon>
        <taxon>Gunneridae</taxon>
        <taxon>Pentapetalae</taxon>
        <taxon>rosids</taxon>
        <taxon>malvids</taxon>
        <taxon>Sapindales</taxon>
        <taxon>Anacardiaceae</taxon>
        <taxon>Pistacia</taxon>
    </lineage>
</organism>
<sequence length="40" mass="4737">MLQFDDMNFNNVKTNFLRLYNIIEFDGLVSPLNLLTCKLK</sequence>
<reference evidence="2" key="1">
    <citation type="journal article" date="2023" name="G3 (Bethesda)">
        <title>Genome assembly and association tests identify interacting loci associated with vigor, precocity, and sex in interspecific pistachio rootstocks.</title>
        <authorList>
            <person name="Palmer W."/>
            <person name="Jacygrad E."/>
            <person name="Sagayaradj S."/>
            <person name="Cavanaugh K."/>
            <person name="Han R."/>
            <person name="Bertier L."/>
            <person name="Beede B."/>
            <person name="Kafkas S."/>
            <person name="Golino D."/>
            <person name="Preece J."/>
            <person name="Michelmore R."/>
        </authorList>
    </citation>
    <scope>NUCLEOTIDE SEQUENCE [LARGE SCALE GENOMIC DNA]</scope>
</reference>
<name>A0ACC1CCG0_9ROSI</name>
<dbReference type="Proteomes" id="UP001164250">
    <property type="component" value="Chromosome 1"/>
</dbReference>
<accession>A0ACC1CCG0</accession>
<dbReference type="EMBL" id="CM047897">
    <property type="protein sequence ID" value="KAJ0113332.1"/>
    <property type="molecule type" value="Genomic_DNA"/>
</dbReference>